<comment type="similarity">
    <text evidence="1">Belongs to the leucine-binding protein family.</text>
</comment>
<dbReference type="CDD" id="cd06326">
    <property type="entry name" value="PBP1_ABC_ligand_binding-like"/>
    <property type="match status" value="1"/>
</dbReference>
<dbReference type="SUPFAM" id="SSF53822">
    <property type="entry name" value="Periplasmic binding protein-like I"/>
    <property type="match status" value="1"/>
</dbReference>
<dbReference type="InterPro" id="IPR028081">
    <property type="entry name" value="Leu-bd"/>
</dbReference>
<evidence type="ECO:0000256" key="2">
    <source>
        <dbReference type="ARBA" id="ARBA00022729"/>
    </source>
</evidence>
<name>A0AAW5ZTI1_RALSL</name>
<evidence type="ECO:0000256" key="1">
    <source>
        <dbReference type="ARBA" id="ARBA00010062"/>
    </source>
</evidence>
<dbReference type="AlphaFoldDB" id="A0AAW5ZTI1"/>
<feature type="chain" id="PRO_5043341629" evidence="3">
    <location>
        <begin position="25"/>
        <end position="382"/>
    </location>
</feature>
<feature type="signal peptide" evidence="3">
    <location>
        <begin position="1"/>
        <end position="24"/>
    </location>
</feature>
<dbReference type="EMBL" id="JAIVFG010000052">
    <property type="protein sequence ID" value="MDB0573466.1"/>
    <property type="molecule type" value="Genomic_DNA"/>
</dbReference>
<sequence length="382" mass="40812">MMPLKRIAMLVASTAAFISGQAGADVINVAQVLPFEGSVEASTRATAEAAELYLRKVNAAGGVNGHIINVVTVNGSSNLETAARRTAEVIRQHRPVAVLNFYGSARTEILINNGILDATRTPVIGANVSSTKVRQNPGNQWVFYIRAGLKDEAERMVKQSMSLGGKRVAVLYQGDAFGEDGLSQSMAVLRRLGIKPLVTLPLETRMMDVPMLNKIAETVLKADIDVLLMFSDSVNVGGFLRAYRERGGTALVATDSTSSADEIVRASSADLARGVCIAEVMPAIEKRNTSLTRAFVADMTAGGRADLASSMTALEGYVSARLFVEALRRVSAPVTGETIRAALQTRGPYDLGGFELRYGPTQYEGSQFVDIGIIGRNGRVLN</sequence>
<gene>
    <name evidence="5" type="ORF">LBW59_22215</name>
</gene>
<dbReference type="Pfam" id="PF13458">
    <property type="entry name" value="Peripla_BP_6"/>
    <property type="match status" value="1"/>
</dbReference>
<dbReference type="PANTHER" id="PTHR47235">
    <property type="entry name" value="BLR6548 PROTEIN"/>
    <property type="match status" value="1"/>
</dbReference>
<protein>
    <submittedName>
        <fullName evidence="5">ABC transporter substrate-binding protein</fullName>
    </submittedName>
</protein>
<reference evidence="5" key="1">
    <citation type="submission" date="2021-09" db="EMBL/GenBank/DDBJ databases">
        <title>Genomic analysis of Ralstonia spp.</title>
        <authorList>
            <person name="Aburjaile F."/>
            <person name="Ariute J.C."/>
            <person name="Pais A.K.L."/>
            <person name="Albuquerque G.M.R."/>
            <person name="Silva A.M.F."/>
            <person name="Brenig B."/>
            <person name="Azevedo V."/>
            <person name="Matiuzzi M."/>
            <person name="Ramos R."/>
            <person name="Goes-Neto A."/>
            <person name="Soares S."/>
            <person name="Iseppon A.M.B."/>
            <person name="Souza E."/>
            <person name="Gama M."/>
        </authorList>
    </citation>
    <scope>NUCLEOTIDE SEQUENCE</scope>
    <source>
        <strain evidence="5">CCRMRs91</strain>
    </source>
</reference>
<evidence type="ECO:0000259" key="4">
    <source>
        <dbReference type="Pfam" id="PF13458"/>
    </source>
</evidence>
<feature type="domain" description="Leucine-binding protein" evidence="4">
    <location>
        <begin position="27"/>
        <end position="353"/>
    </location>
</feature>
<organism evidence="5 6">
    <name type="scientific">Ralstonia solanacearum</name>
    <name type="common">Pseudomonas solanacearum</name>
    <dbReference type="NCBI Taxonomy" id="305"/>
    <lineage>
        <taxon>Bacteria</taxon>
        <taxon>Pseudomonadati</taxon>
        <taxon>Pseudomonadota</taxon>
        <taxon>Betaproteobacteria</taxon>
        <taxon>Burkholderiales</taxon>
        <taxon>Burkholderiaceae</taxon>
        <taxon>Ralstonia</taxon>
        <taxon>Ralstonia solanacearum species complex</taxon>
    </lineage>
</organism>
<evidence type="ECO:0000313" key="6">
    <source>
        <dbReference type="Proteomes" id="UP001144050"/>
    </source>
</evidence>
<dbReference type="Proteomes" id="UP001144050">
    <property type="component" value="Unassembled WGS sequence"/>
</dbReference>
<dbReference type="PANTHER" id="PTHR47235:SF1">
    <property type="entry name" value="BLR6548 PROTEIN"/>
    <property type="match status" value="1"/>
</dbReference>
<accession>A0AAW5ZTI1</accession>
<evidence type="ECO:0000256" key="3">
    <source>
        <dbReference type="SAM" id="SignalP"/>
    </source>
</evidence>
<proteinExistence type="inferred from homology"/>
<dbReference type="Gene3D" id="3.40.50.2300">
    <property type="match status" value="2"/>
</dbReference>
<evidence type="ECO:0000313" key="5">
    <source>
        <dbReference type="EMBL" id="MDB0573466.1"/>
    </source>
</evidence>
<dbReference type="InterPro" id="IPR028082">
    <property type="entry name" value="Peripla_BP_I"/>
</dbReference>
<comment type="caution">
    <text evidence="5">The sequence shown here is derived from an EMBL/GenBank/DDBJ whole genome shotgun (WGS) entry which is preliminary data.</text>
</comment>
<keyword evidence="2 3" id="KW-0732">Signal</keyword>